<evidence type="ECO:0000313" key="1">
    <source>
        <dbReference type="EMBL" id="KAF2789831.1"/>
    </source>
</evidence>
<organism evidence="1 2">
    <name type="scientific">Melanomma pulvis-pyrius CBS 109.77</name>
    <dbReference type="NCBI Taxonomy" id="1314802"/>
    <lineage>
        <taxon>Eukaryota</taxon>
        <taxon>Fungi</taxon>
        <taxon>Dikarya</taxon>
        <taxon>Ascomycota</taxon>
        <taxon>Pezizomycotina</taxon>
        <taxon>Dothideomycetes</taxon>
        <taxon>Pleosporomycetidae</taxon>
        <taxon>Pleosporales</taxon>
        <taxon>Melanommataceae</taxon>
        <taxon>Melanomma</taxon>
    </lineage>
</organism>
<keyword evidence="2" id="KW-1185">Reference proteome</keyword>
<proteinExistence type="predicted"/>
<accession>A0A6A6X0X4</accession>
<dbReference type="EMBL" id="MU002110">
    <property type="protein sequence ID" value="KAF2789831.1"/>
    <property type="molecule type" value="Genomic_DNA"/>
</dbReference>
<dbReference type="Proteomes" id="UP000799757">
    <property type="component" value="Unassembled WGS sequence"/>
</dbReference>
<dbReference type="AlphaFoldDB" id="A0A6A6X0X4"/>
<protein>
    <submittedName>
        <fullName evidence="1">Uncharacterized protein</fullName>
    </submittedName>
</protein>
<gene>
    <name evidence="1" type="ORF">K505DRAFT_377945</name>
</gene>
<sequence>MISCYDLKYHVEACRSVYKLLYPTDKYYGPESIPNSKVQLLQASFTSNYMPSTFLVAAQSTNGASTIHLGHPRIKQLLRKLAQKGLGGRWAVTWQGTRFAYIHASEYGDWVDQHEKYTTPSAYRDIYNDMSPWDRCAVLLKENSADFERWHRQISAGDAQIVFDGEPLRVHLVARLVRDEICVPGESKVLDLSSGEVWRKLEDLAARGPGEEIEMEGVRVGFVMGGKGRGRWSILEREGIKRKIEAVGWILKWGIRRLGWLFKWLIYSGGRHR</sequence>
<evidence type="ECO:0000313" key="2">
    <source>
        <dbReference type="Proteomes" id="UP000799757"/>
    </source>
</evidence>
<name>A0A6A6X0X4_9PLEO</name>
<reference evidence="1" key="1">
    <citation type="journal article" date="2020" name="Stud. Mycol.">
        <title>101 Dothideomycetes genomes: a test case for predicting lifestyles and emergence of pathogens.</title>
        <authorList>
            <person name="Haridas S."/>
            <person name="Albert R."/>
            <person name="Binder M."/>
            <person name="Bloem J."/>
            <person name="Labutti K."/>
            <person name="Salamov A."/>
            <person name="Andreopoulos B."/>
            <person name="Baker S."/>
            <person name="Barry K."/>
            <person name="Bills G."/>
            <person name="Bluhm B."/>
            <person name="Cannon C."/>
            <person name="Castanera R."/>
            <person name="Culley D."/>
            <person name="Daum C."/>
            <person name="Ezra D."/>
            <person name="Gonzalez J."/>
            <person name="Henrissat B."/>
            <person name="Kuo A."/>
            <person name="Liang C."/>
            <person name="Lipzen A."/>
            <person name="Lutzoni F."/>
            <person name="Magnuson J."/>
            <person name="Mondo S."/>
            <person name="Nolan M."/>
            <person name="Ohm R."/>
            <person name="Pangilinan J."/>
            <person name="Park H.-J."/>
            <person name="Ramirez L."/>
            <person name="Alfaro M."/>
            <person name="Sun H."/>
            <person name="Tritt A."/>
            <person name="Yoshinaga Y."/>
            <person name="Zwiers L.-H."/>
            <person name="Turgeon B."/>
            <person name="Goodwin S."/>
            <person name="Spatafora J."/>
            <person name="Crous P."/>
            <person name="Grigoriev I."/>
        </authorList>
    </citation>
    <scope>NUCLEOTIDE SEQUENCE</scope>
    <source>
        <strain evidence="1">CBS 109.77</strain>
    </source>
</reference>